<evidence type="ECO:0000256" key="1">
    <source>
        <dbReference type="ARBA" id="ARBA00007665"/>
    </source>
</evidence>
<dbReference type="PANTHER" id="PTHR16301:SF20">
    <property type="entry name" value="IMPACT FAMILY MEMBER YIGZ"/>
    <property type="match status" value="1"/>
</dbReference>
<dbReference type="Gene3D" id="3.30.70.240">
    <property type="match status" value="1"/>
</dbReference>
<dbReference type="SUPFAM" id="SSF54980">
    <property type="entry name" value="EF-G C-terminal domain-like"/>
    <property type="match status" value="1"/>
</dbReference>
<dbReference type="GO" id="GO:0005737">
    <property type="term" value="C:cytoplasm"/>
    <property type="evidence" value="ECO:0007669"/>
    <property type="project" value="TreeGrafter"/>
</dbReference>
<dbReference type="GO" id="GO:0043168">
    <property type="term" value="F:anion binding"/>
    <property type="evidence" value="ECO:0007669"/>
    <property type="project" value="UniProtKB-ARBA"/>
</dbReference>
<dbReference type="GO" id="GO:0017111">
    <property type="term" value="F:ribonucleoside triphosphate phosphatase activity"/>
    <property type="evidence" value="ECO:0007669"/>
    <property type="project" value="UniProtKB-ARBA"/>
</dbReference>
<comment type="similarity">
    <text evidence="1">Belongs to the IMPACT family.</text>
</comment>
<dbReference type="Gene3D" id="3.30.230.30">
    <property type="entry name" value="Impact, N-terminal domain"/>
    <property type="match status" value="1"/>
</dbReference>
<dbReference type="EMBL" id="FOSH01000010">
    <property type="protein sequence ID" value="SFK41154.1"/>
    <property type="molecule type" value="Genomic_DNA"/>
</dbReference>
<dbReference type="GO" id="GO:0032561">
    <property type="term" value="F:guanyl ribonucleotide binding"/>
    <property type="evidence" value="ECO:0007669"/>
    <property type="project" value="UniProtKB-ARBA"/>
</dbReference>
<dbReference type="InterPro" id="IPR035647">
    <property type="entry name" value="EFG_III/V"/>
</dbReference>
<dbReference type="InterPro" id="IPR036956">
    <property type="entry name" value="Impact_N_sf"/>
</dbReference>
<dbReference type="InterPro" id="IPR023582">
    <property type="entry name" value="Impact"/>
</dbReference>
<dbReference type="Proteomes" id="UP000198924">
    <property type="component" value="Unassembled WGS sequence"/>
</dbReference>
<dbReference type="InterPro" id="IPR001498">
    <property type="entry name" value="Impact_N"/>
</dbReference>
<organism evidence="4 5">
    <name type="scientific">Methylophaga sulfidovorans</name>
    <dbReference type="NCBI Taxonomy" id="45496"/>
    <lineage>
        <taxon>Bacteria</taxon>
        <taxon>Pseudomonadati</taxon>
        <taxon>Pseudomonadota</taxon>
        <taxon>Gammaproteobacteria</taxon>
        <taxon>Thiotrichales</taxon>
        <taxon>Piscirickettsiaceae</taxon>
        <taxon>Methylophaga</taxon>
    </lineage>
</organism>
<sequence length="208" mass="23436">MVNCWLVFSYSPVLMATEFYTVETTTEVEYEIKKSRFIGVIMPCQSEDDALRKLGQLARQHPQANHLAFAWRIRQPEGFLTERFHDAGEPSGTAGRPILAPLEGQDLINTVIGVIRYFGGIKLGTGGLTRAYGAAAKQAIAEANIVKWVEMAEMTLEIDYSQLQLLEYQLKQLRGEIIDQNFTDKVAVTIVLPAKHQQAIRQQFISNY</sequence>
<evidence type="ECO:0000313" key="5">
    <source>
        <dbReference type="Proteomes" id="UP000198924"/>
    </source>
</evidence>
<feature type="domain" description="Impact N-terminal" evidence="2">
    <location>
        <begin position="33"/>
        <end position="140"/>
    </location>
</feature>
<dbReference type="Pfam" id="PF09186">
    <property type="entry name" value="DUF1949"/>
    <property type="match status" value="1"/>
</dbReference>
<dbReference type="Pfam" id="PF01205">
    <property type="entry name" value="Impact_N"/>
    <property type="match status" value="1"/>
</dbReference>
<dbReference type="STRING" id="45496.SAMN04488079_11060"/>
<evidence type="ECO:0000259" key="2">
    <source>
        <dbReference type="Pfam" id="PF01205"/>
    </source>
</evidence>
<gene>
    <name evidence="4" type="ORF">SAMN04488079_11060</name>
</gene>
<proteinExistence type="inferred from homology"/>
<evidence type="ECO:0000313" key="4">
    <source>
        <dbReference type="EMBL" id="SFK41154.1"/>
    </source>
</evidence>
<dbReference type="NCBIfam" id="TIGR00257">
    <property type="entry name" value="IMPACT_YIGZ"/>
    <property type="match status" value="1"/>
</dbReference>
<protein>
    <submittedName>
        <fullName evidence="4">Uncharacterized protein, YigZ family</fullName>
    </submittedName>
</protein>
<evidence type="ECO:0000259" key="3">
    <source>
        <dbReference type="Pfam" id="PF09186"/>
    </source>
</evidence>
<accession>A0A1I3ZAN6</accession>
<keyword evidence="5" id="KW-1185">Reference proteome</keyword>
<name>A0A1I3ZAN6_9GAMM</name>
<dbReference type="AlphaFoldDB" id="A0A1I3ZAN6"/>
<reference evidence="5" key="1">
    <citation type="submission" date="2016-10" db="EMBL/GenBank/DDBJ databases">
        <authorList>
            <person name="Varghese N."/>
            <person name="Submissions S."/>
        </authorList>
    </citation>
    <scope>NUCLEOTIDE SEQUENCE [LARGE SCALE GENOMIC DNA]</scope>
    <source>
        <strain evidence="5">DSM 11578</strain>
    </source>
</reference>
<dbReference type="PANTHER" id="PTHR16301">
    <property type="entry name" value="IMPACT-RELATED"/>
    <property type="match status" value="1"/>
</dbReference>
<dbReference type="InterPro" id="IPR020568">
    <property type="entry name" value="Ribosomal_Su5_D2-typ_SF"/>
</dbReference>
<dbReference type="SUPFAM" id="SSF54211">
    <property type="entry name" value="Ribosomal protein S5 domain 2-like"/>
    <property type="match status" value="1"/>
</dbReference>
<feature type="domain" description="UPF0029" evidence="3">
    <location>
        <begin position="156"/>
        <end position="205"/>
    </location>
</feature>
<dbReference type="InterPro" id="IPR015796">
    <property type="entry name" value="Impact_YigZ-like"/>
</dbReference>
<dbReference type="InterPro" id="IPR015269">
    <property type="entry name" value="UPF0029_Impact_C"/>
</dbReference>
<dbReference type="GO" id="GO:0006446">
    <property type="term" value="P:regulation of translational initiation"/>
    <property type="evidence" value="ECO:0007669"/>
    <property type="project" value="TreeGrafter"/>
</dbReference>